<proteinExistence type="predicted"/>
<name>A0ABR2HM23_9PEZI</name>
<sequence length="134" mass="15472">MAPDEMPWLTSVAFDLPKLHPRYETPERHFMPGSSPPPPASVEIHRRQRHFRFGMEEEGPDGPRIRIMNSADFPTYYDVCGGLVTEEEPSWLGRSTLQEMEDWERECWEKGQDPGDVLDDLLGGPYICPEWVVL</sequence>
<accession>A0ABR2HM23</accession>
<gene>
    <name evidence="1" type="ORF">PGQ11_015619</name>
</gene>
<comment type="caution">
    <text evidence="1">The sequence shown here is derived from an EMBL/GenBank/DDBJ whole genome shotgun (WGS) entry which is preliminary data.</text>
</comment>
<keyword evidence="2" id="KW-1185">Reference proteome</keyword>
<dbReference type="Proteomes" id="UP001390339">
    <property type="component" value="Unassembled WGS sequence"/>
</dbReference>
<evidence type="ECO:0000313" key="2">
    <source>
        <dbReference type="Proteomes" id="UP001390339"/>
    </source>
</evidence>
<protein>
    <submittedName>
        <fullName evidence="1">Uncharacterized protein</fullName>
    </submittedName>
</protein>
<dbReference type="EMBL" id="JAPCWZ010000010">
    <property type="protein sequence ID" value="KAK8849139.1"/>
    <property type="molecule type" value="Genomic_DNA"/>
</dbReference>
<reference evidence="1 2" key="1">
    <citation type="journal article" date="2024" name="IMA Fungus">
        <title>Apiospora arundinis, a panoply of carbohydrate-active enzymes and secondary metabolites.</title>
        <authorList>
            <person name="Sorensen T."/>
            <person name="Petersen C."/>
            <person name="Muurmann A.T."/>
            <person name="Christiansen J.V."/>
            <person name="Brundto M.L."/>
            <person name="Overgaard C.K."/>
            <person name="Boysen A.T."/>
            <person name="Wollenberg R.D."/>
            <person name="Larsen T.O."/>
            <person name="Sorensen J.L."/>
            <person name="Nielsen K.L."/>
            <person name="Sondergaard T.E."/>
        </authorList>
    </citation>
    <scope>NUCLEOTIDE SEQUENCE [LARGE SCALE GENOMIC DNA]</scope>
    <source>
        <strain evidence="1 2">AAU 773</strain>
    </source>
</reference>
<evidence type="ECO:0000313" key="1">
    <source>
        <dbReference type="EMBL" id="KAK8849139.1"/>
    </source>
</evidence>
<organism evidence="1 2">
    <name type="scientific">Apiospora arundinis</name>
    <dbReference type="NCBI Taxonomy" id="335852"/>
    <lineage>
        <taxon>Eukaryota</taxon>
        <taxon>Fungi</taxon>
        <taxon>Dikarya</taxon>
        <taxon>Ascomycota</taxon>
        <taxon>Pezizomycotina</taxon>
        <taxon>Sordariomycetes</taxon>
        <taxon>Xylariomycetidae</taxon>
        <taxon>Amphisphaeriales</taxon>
        <taxon>Apiosporaceae</taxon>
        <taxon>Apiospora</taxon>
    </lineage>
</organism>